<keyword evidence="1 2" id="KW-0378">Hydrolase</keyword>
<feature type="region of interest" description="Disordered" evidence="3">
    <location>
        <begin position="184"/>
        <end position="243"/>
    </location>
</feature>
<feature type="compositionally biased region" description="Gly residues" evidence="3">
    <location>
        <begin position="218"/>
        <end position="232"/>
    </location>
</feature>
<dbReference type="EMBL" id="CP059572">
    <property type="protein sequence ID" value="QXJ24116.1"/>
    <property type="molecule type" value="Genomic_DNA"/>
</dbReference>
<dbReference type="PANTHER" id="PTHR35561">
    <property type="entry name" value="RNA 2',3'-CYCLIC PHOSPHODIESTERASE"/>
    <property type="match status" value="1"/>
</dbReference>
<reference evidence="4" key="1">
    <citation type="submission" date="2020-07" db="EMBL/GenBank/DDBJ databases">
        <authorList>
            <person name="Tarantini F.S."/>
            <person name="Hong K.W."/>
            <person name="Chan K.G."/>
        </authorList>
    </citation>
    <scope>NUCLEOTIDE SEQUENCE</scope>
    <source>
        <strain evidence="4">32-07</strain>
    </source>
</reference>
<accession>A0ABX8R0M8</accession>
<name>A0ABX8R0M8_9ACTN</name>
<proteinExistence type="inferred from homology"/>
<feature type="short sequence motif" description="HXTX 1" evidence="2">
    <location>
        <begin position="40"/>
        <end position="43"/>
    </location>
</feature>
<comment type="function">
    <text evidence="2">Hydrolyzes RNA 2',3'-cyclic phosphodiester to an RNA 2'-phosphomonoester.</text>
</comment>
<dbReference type="InterPro" id="IPR009097">
    <property type="entry name" value="Cyclic_Pdiesterase"/>
</dbReference>
<dbReference type="EC" id="3.1.4.58" evidence="2"/>
<dbReference type="Gene3D" id="3.90.1140.10">
    <property type="entry name" value="Cyclic phosphodiesterase"/>
    <property type="match status" value="1"/>
</dbReference>
<protein>
    <recommendedName>
        <fullName evidence="2">RNA 2',3'-cyclic phosphodiesterase</fullName>
        <shortName evidence="2">RNA 2',3'-CPDase</shortName>
        <ecNumber evidence="2">3.1.4.58</ecNumber>
    </recommendedName>
</protein>
<evidence type="ECO:0000313" key="4">
    <source>
        <dbReference type="EMBL" id="QXJ24116.1"/>
    </source>
</evidence>
<dbReference type="HAMAP" id="MF_01940">
    <property type="entry name" value="RNA_CPDase"/>
    <property type="match status" value="1"/>
</dbReference>
<keyword evidence="5" id="KW-1185">Reference proteome</keyword>
<dbReference type="NCBIfam" id="TIGR02258">
    <property type="entry name" value="2_5_ligase"/>
    <property type="match status" value="1"/>
</dbReference>
<dbReference type="Pfam" id="PF13563">
    <property type="entry name" value="2_5_RNA_ligase2"/>
    <property type="match status" value="1"/>
</dbReference>
<feature type="active site" description="Proton donor" evidence="2">
    <location>
        <position position="40"/>
    </location>
</feature>
<evidence type="ECO:0000256" key="3">
    <source>
        <dbReference type="SAM" id="MobiDB-lite"/>
    </source>
</evidence>
<comment type="similarity">
    <text evidence="2">Belongs to the 2H phosphoesterase superfamily. ThpR family.</text>
</comment>
<dbReference type="SUPFAM" id="SSF55144">
    <property type="entry name" value="LigT-like"/>
    <property type="match status" value="1"/>
</dbReference>
<evidence type="ECO:0000313" key="5">
    <source>
        <dbReference type="Proteomes" id="UP001049518"/>
    </source>
</evidence>
<gene>
    <name evidence="4" type="primary">thpR</name>
    <name evidence="4" type="ORF">AGRA3207_005375</name>
</gene>
<feature type="active site" description="Proton acceptor" evidence="2">
    <location>
        <position position="129"/>
    </location>
</feature>
<dbReference type="InterPro" id="IPR004175">
    <property type="entry name" value="RNA_CPDase"/>
</dbReference>
<dbReference type="PANTHER" id="PTHR35561:SF1">
    <property type="entry name" value="RNA 2',3'-CYCLIC PHOSPHODIESTERASE"/>
    <property type="match status" value="1"/>
</dbReference>
<organism evidence="4 5">
    <name type="scientific">Actinomadura graeca</name>
    <dbReference type="NCBI Taxonomy" id="2750812"/>
    <lineage>
        <taxon>Bacteria</taxon>
        <taxon>Bacillati</taxon>
        <taxon>Actinomycetota</taxon>
        <taxon>Actinomycetes</taxon>
        <taxon>Streptosporangiales</taxon>
        <taxon>Thermomonosporaceae</taxon>
        <taxon>Actinomadura</taxon>
    </lineage>
</organism>
<feature type="short sequence motif" description="HXTX 2" evidence="2">
    <location>
        <begin position="129"/>
        <end position="132"/>
    </location>
</feature>
<dbReference type="RefSeq" id="WP_231329811.1">
    <property type="nucleotide sequence ID" value="NZ_CP059572.1"/>
</dbReference>
<comment type="catalytic activity">
    <reaction evidence="2">
        <text>a 3'-end 2',3'-cyclophospho-ribonucleotide-RNA + H2O = a 3'-end 2'-phospho-ribonucleotide-RNA + H(+)</text>
        <dbReference type="Rhea" id="RHEA:11828"/>
        <dbReference type="Rhea" id="RHEA-COMP:10464"/>
        <dbReference type="Rhea" id="RHEA-COMP:17353"/>
        <dbReference type="ChEBI" id="CHEBI:15377"/>
        <dbReference type="ChEBI" id="CHEBI:15378"/>
        <dbReference type="ChEBI" id="CHEBI:83064"/>
        <dbReference type="ChEBI" id="CHEBI:173113"/>
        <dbReference type="EC" id="3.1.4.58"/>
    </reaction>
</comment>
<evidence type="ECO:0000256" key="1">
    <source>
        <dbReference type="ARBA" id="ARBA00022801"/>
    </source>
</evidence>
<sequence length="243" mass="25707">MRLFVALIPPPGVLDEVEEAVRPHQDLIPELRWVRRELIHVTLSFLGDVDDRTLDRLLPRLERAAGRHERMSLSLAGAGAFPGSGAHARVLWTGLYGDRRALARLAASTAAAGRRAGTPPDKHRAFRPHLTLARSRRPVDVRSLTESLSAFASTPWTADAVHLVRSHLPGKQYSQVTYEPLKTWSLRGSGPGTRGPGPGQGPGDAQDPENAQDPQGGQSPGGGQSSGGGGAGRSASGGPQGTP</sequence>
<dbReference type="Proteomes" id="UP001049518">
    <property type="component" value="Chromosome"/>
</dbReference>
<feature type="compositionally biased region" description="Gly residues" evidence="3">
    <location>
        <begin position="189"/>
        <end position="202"/>
    </location>
</feature>
<evidence type="ECO:0000256" key="2">
    <source>
        <dbReference type="HAMAP-Rule" id="MF_01940"/>
    </source>
</evidence>